<evidence type="ECO:0000256" key="4">
    <source>
        <dbReference type="ARBA" id="ARBA00022605"/>
    </source>
</evidence>
<dbReference type="Gene3D" id="3.40.50.1100">
    <property type="match status" value="2"/>
</dbReference>
<dbReference type="PROSITE" id="PS00901">
    <property type="entry name" value="CYS_SYNTHASE"/>
    <property type="match status" value="1"/>
</dbReference>
<dbReference type="InterPro" id="IPR005856">
    <property type="entry name" value="Cys_synth"/>
</dbReference>
<feature type="binding site" evidence="9">
    <location>
        <position position="280"/>
    </location>
    <ligand>
        <name>pyridoxal 5'-phosphate</name>
        <dbReference type="ChEBI" id="CHEBI:597326"/>
    </ligand>
</feature>
<sequence length="318" mass="34489">MLKHKAAGAQEVKPSVYRHANKSVLELVGNTPLVRINNITKDLPKGVEIYAKLESYNPGGSVKDRAALKMIEDAEKAGRLTKDKIILDSTSGNTGIAYAWIGSVKGYQVELVVPGNVSDERKKTLKAFGAKVIFSSPLEGSDGAIRLCWKLYVDNPEIYCKLDQYNNPSNPQAHYDTTGAEIIEQTGGRITHFVASIGTGGTIMGTGKRLKDFNKDISIVAVEPDNPMHGLEGLKHMASSIVPGIYHEDSLDNKIPAPTEESYDMVKALAREEGLLVGQSSGAAMWGAMKLAKTLKQGVIVTIFPDGGDKYLSTRVWE</sequence>
<dbReference type="GO" id="GO:0006535">
    <property type="term" value="P:cysteine biosynthetic process from serine"/>
    <property type="evidence" value="ECO:0007669"/>
    <property type="project" value="InterPro"/>
</dbReference>
<evidence type="ECO:0000256" key="1">
    <source>
        <dbReference type="ARBA" id="ARBA00001933"/>
    </source>
</evidence>
<evidence type="ECO:0000259" key="11">
    <source>
        <dbReference type="Pfam" id="PF00291"/>
    </source>
</evidence>
<evidence type="ECO:0000256" key="5">
    <source>
        <dbReference type="ARBA" id="ARBA00022679"/>
    </source>
</evidence>
<evidence type="ECO:0000256" key="6">
    <source>
        <dbReference type="ARBA" id="ARBA00022898"/>
    </source>
</evidence>
<feature type="domain" description="Tryptophan synthase beta chain-like PALP" evidence="11">
    <location>
        <begin position="25"/>
        <end position="306"/>
    </location>
</feature>
<evidence type="ECO:0000313" key="12">
    <source>
        <dbReference type="EMBL" id="AKQ02971.1"/>
    </source>
</evidence>
<reference evidence="12" key="1">
    <citation type="journal article" date="2015" name="ISME J.">
        <title>Aquifer environment selects for microbial species cohorts in sediment and groundwater.</title>
        <authorList>
            <person name="Hug L.A."/>
            <person name="Thomas B.C."/>
            <person name="Brown C.T."/>
            <person name="Frischkorn K.R."/>
            <person name="Williams K.H."/>
            <person name="Tringe S.G."/>
            <person name="Banfield J.F."/>
        </authorList>
    </citation>
    <scope>NUCLEOTIDE SEQUENCE</scope>
</reference>
<comment type="cofactor">
    <cofactor evidence="1 9">
        <name>pyridoxal 5'-phosphate</name>
        <dbReference type="ChEBI" id="CHEBI:597326"/>
    </cofactor>
</comment>
<comment type="catalytic activity">
    <reaction evidence="8">
        <text>O-acetyl-L-serine + hydrogen sulfide = L-cysteine + acetate</text>
        <dbReference type="Rhea" id="RHEA:14829"/>
        <dbReference type="ChEBI" id="CHEBI:29919"/>
        <dbReference type="ChEBI" id="CHEBI:30089"/>
        <dbReference type="ChEBI" id="CHEBI:35235"/>
        <dbReference type="ChEBI" id="CHEBI:58340"/>
        <dbReference type="EC" id="2.5.1.47"/>
    </reaction>
</comment>
<dbReference type="EC" id="2.5.1.47" evidence="3"/>
<feature type="binding site" evidence="9">
    <location>
        <position position="93"/>
    </location>
    <ligand>
        <name>pyridoxal 5'-phosphate</name>
        <dbReference type="ChEBI" id="CHEBI:597326"/>
    </ligand>
</feature>
<keyword evidence="6 9" id="KW-0663">Pyridoxal phosphate</keyword>
<comment type="similarity">
    <text evidence="2">Belongs to the cysteine synthase/cystathionine beta-synthase family.</text>
</comment>
<proteinExistence type="inferred from homology"/>
<dbReference type="GO" id="GO:0004124">
    <property type="term" value="F:cysteine synthase activity"/>
    <property type="evidence" value="ECO:0007669"/>
    <property type="project" value="UniProtKB-EC"/>
</dbReference>
<evidence type="ECO:0000256" key="9">
    <source>
        <dbReference type="PIRSR" id="PIRSR605856-50"/>
    </source>
</evidence>
<keyword evidence="5 12" id="KW-0808">Transferase</keyword>
<protein>
    <recommendedName>
        <fullName evidence="3">cysteine synthase</fullName>
        <ecNumber evidence="3">2.5.1.47</ecNumber>
    </recommendedName>
</protein>
<dbReference type="InterPro" id="IPR001926">
    <property type="entry name" value="TrpB-like_PALP"/>
</dbReference>
<dbReference type="InterPro" id="IPR050214">
    <property type="entry name" value="Cys_Synth/Cystath_Beta-Synth"/>
</dbReference>
<dbReference type="InterPro" id="IPR036052">
    <property type="entry name" value="TrpB-like_PALP_sf"/>
</dbReference>
<dbReference type="Pfam" id="PF00291">
    <property type="entry name" value="PALP"/>
    <property type="match status" value="1"/>
</dbReference>
<dbReference type="PANTHER" id="PTHR10314">
    <property type="entry name" value="CYSTATHIONINE BETA-SYNTHASE"/>
    <property type="match status" value="1"/>
</dbReference>
<dbReference type="InterPro" id="IPR001216">
    <property type="entry name" value="P-phosphate_BS"/>
</dbReference>
<dbReference type="AlphaFoldDB" id="A0A0H4T5J3"/>
<feature type="binding site" evidence="9">
    <location>
        <begin position="198"/>
        <end position="202"/>
    </location>
    <ligand>
        <name>pyridoxal 5'-phosphate</name>
        <dbReference type="ChEBI" id="CHEBI:597326"/>
    </ligand>
</feature>
<dbReference type="SUPFAM" id="SSF53686">
    <property type="entry name" value="Tryptophan synthase beta subunit-like PLP-dependent enzymes"/>
    <property type="match status" value="1"/>
</dbReference>
<dbReference type="CDD" id="cd01561">
    <property type="entry name" value="CBS_like"/>
    <property type="match status" value="1"/>
</dbReference>
<organism evidence="12">
    <name type="scientific">uncultured delta proteobacterium Rifle_16ft_4_minimus_37851</name>
    <dbReference type="NCBI Taxonomy" id="1665181"/>
    <lineage>
        <taxon>Bacteria</taxon>
        <taxon>Deltaproteobacteria</taxon>
        <taxon>environmental samples</taxon>
    </lineage>
</organism>
<evidence type="ECO:0000256" key="7">
    <source>
        <dbReference type="ARBA" id="ARBA00023192"/>
    </source>
</evidence>
<dbReference type="FunFam" id="3.40.50.1100:FF:000006">
    <property type="entry name" value="Cysteine synthase"/>
    <property type="match status" value="1"/>
</dbReference>
<accession>A0A0H4T5J3</accession>
<evidence type="ECO:0000256" key="3">
    <source>
        <dbReference type="ARBA" id="ARBA00012681"/>
    </source>
</evidence>
<evidence type="ECO:0000256" key="2">
    <source>
        <dbReference type="ARBA" id="ARBA00007103"/>
    </source>
</evidence>
<keyword evidence="7" id="KW-0198">Cysteine biosynthesis</keyword>
<evidence type="ECO:0000256" key="8">
    <source>
        <dbReference type="ARBA" id="ARBA00047931"/>
    </source>
</evidence>
<evidence type="ECO:0000256" key="10">
    <source>
        <dbReference type="PIRSR" id="PIRSR605856-51"/>
    </source>
</evidence>
<dbReference type="UniPathway" id="UPA00136">
    <property type="reaction ID" value="UER00200"/>
</dbReference>
<dbReference type="EMBL" id="KT007006">
    <property type="protein sequence ID" value="AKQ02971.1"/>
    <property type="molecule type" value="Genomic_DNA"/>
</dbReference>
<dbReference type="NCBIfam" id="TIGR01136">
    <property type="entry name" value="cysKM"/>
    <property type="match status" value="1"/>
</dbReference>
<feature type="modified residue" description="N6-(pyridoxal phosphate)lysine" evidence="10">
    <location>
        <position position="63"/>
    </location>
</feature>
<keyword evidence="4" id="KW-0028">Amino-acid biosynthesis</keyword>
<name>A0A0H4T5J3_9DELT</name>